<dbReference type="EMBL" id="SZVO01000003">
    <property type="protein sequence ID" value="TKT92789.1"/>
    <property type="molecule type" value="Genomic_DNA"/>
</dbReference>
<dbReference type="AlphaFoldDB" id="A0A4U6D5Y8"/>
<keyword evidence="2" id="KW-1185">Reference proteome</keyword>
<evidence type="ECO:0000313" key="2">
    <source>
        <dbReference type="Proteomes" id="UP000304900"/>
    </source>
</evidence>
<evidence type="ECO:0000313" key="1">
    <source>
        <dbReference type="EMBL" id="TKT92789.1"/>
    </source>
</evidence>
<organism evidence="1 2">
    <name type="scientific">Dyadobacter frigoris</name>
    <dbReference type="NCBI Taxonomy" id="2576211"/>
    <lineage>
        <taxon>Bacteria</taxon>
        <taxon>Pseudomonadati</taxon>
        <taxon>Bacteroidota</taxon>
        <taxon>Cytophagia</taxon>
        <taxon>Cytophagales</taxon>
        <taxon>Spirosomataceae</taxon>
        <taxon>Dyadobacter</taxon>
    </lineage>
</organism>
<name>A0A4U6D5Y8_9BACT</name>
<accession>A0A4U6D5Y8</accession>
<reference evidence="1 2" key="1">
    <citation type="submission" date="2019-05" db="EMBL/GenBank/DDBJ databases">
        <title>Dyadobacter AR-3-8 sp. nov., isolated from arctic soil.</title>
        <authorList>
            <person name="Chaudhary D.K."/>
        </authorList>
    </citation>
    <scope>NUCLEOTIDE SEQUENCE [LARGE SCALE GENOMIC DNA]</scope>
    <source>
        <strain evidence="1 2">AR-3-8</strain>
    </source>
</reference>
<dbReference type="OrthoDB" id="428577at2"/>
<dbReference type="Proteomes" id="UP000304900">
    <property type="component" value="Unassembled WGS sequence"/>
</dbReference>
<evidence type="ECO:0008006" key="3">
    <source>
        <dbReference type="Google" id="ProtNLM"/>
    </source>
</evidence>
<dbReference type="RefSeq" id="WP_137339516.1">
    <property type="nucleotide sequence ID" value="NZ_BSQH01000002.1"/>
</dbReference>
<dbReference type="PROSITE" id="PS51257">
    <property type="entry name" value="PROKAR_LIPOPROTEIN"/>
    <property type="match status" value="1"/>
</dbReference>
<comment type="caution">
    <text evidence="1">The sequence shown here is derived from an EMBL/GenBank/DDBJ whole genome shotgun (WGS) entry which is preliminary data.</text>
</comment>
<sequence length="157" mass="17878">MKRIQTGIFVIFISLLFSGCKNPDSATNELIIEPIIEPVGGSYYYVKNQTDLDLSAQFPVPTYDRTIDKMVDIDSVVTIPHLATTKLFEDLGNFGLNPTPSHTFKNIKFFKMTDGVKTLVFELNPVKNDRWISTILSREEYDYGLTEYQLVLGKEDL</sequence>
<protein>
    <recommendedName>
        <fullName evidence="3">Lipoprotein</fullName>
    </recommendedName>
</protein>
<proteinExistence type="predicted"/>
<gene>
    <name evidence="1" type="ORF">FDK13_08270</name>
</gene>